<name>A0ABU8ZNN9_9BIFI</name>
<dbReference type="InterPro" id="IPR005627">
    <property type="entry name" value="CutC-like"/>
</dbReference>
<dbReference type="RefSeq" id="WP_340469415.1">
    <property type="nucleotide sequence ID" value="NZ_JBANBB010000001.1"/>
</dbReference>
<comment type="subcellular location">
    <subcellularLocation>
        <location evidence="2">Cytoplasm</location>
    </subcellularLocation>
</comment>
<reference evidence="3 4" key="1">
    <citation type="submission" date="2024-02" db="EMBL/GenBank/DDBJ databases">
        <title>Bifidobacterium honeyensis sp. nov., isolated from the comb honey.</title>
        <authorList>
            <person name="Liu W."/>
            <person name="Li Y."/>
        </authorList>
    </citation>
    <scope>NUCLEOTIDE SEQUENCE [LARGE SCALE GENOMIC DNA]</scope>
    <source>
        <strain evidence="3 4">IMAU50988</strain>
    </source>
</reference>
<sequence length="260" mass="26675">MKDMHGPRVEIAVQDVAGARTALEAGADRIEVCAGLGAYGGLTPSWAVIAGCSRVGLPLGAQVLIRPRAGAFVYENEDERRVQVEDVRSAVKAGAGGVVVGALNADGRVDLALCRDLVTAARSAGDQEGRRVEVTFHRAFDMVVDRSRALDQLIDLGFDRVLTSGGAPSVPEGMDSIGDLVSQAAGRIQIMAGGGVRIDAIGEVLDLGVAAVHLSAKRLVPAPAGPGGGGEDASVEVTDAGTVAAAVRAVRAYRSRRTAC</sequence>
<comment type="caution">
    <text evidence="3">The sequence shown here is derived from an EMBL/GenBank/DDBJ whole genome shotgun (WGS) entry which is preliminary data.</text>
</comment>
<dbReference type="PANTHER" id="PTHR12598:SF0">
    <property type="entry name" value="COPPER HOMEOSTASIS PROTEIN CUTC HOMOLOG"/>
    <property type="match status" value="1"/>
</dbReference>
<dbReference type="HAMAP" id="MF_00795">
    <property type="entry name" value="CutC"/>
    <property type="match status" value="1"/>
</dbReference>
<gene>
    <name evidence="2" type="primary">cutC</name>
    <name evidence="3" type="ORF">V8P97_05155</name>
</gene>
<evidence type="ECO:0000313" key="3">
    <source>
        <dbReference type="EMBL" id="MEK0306850.1"/>
    </source>
</evidence>
<evidence type="ECO:0000256" key="1">
    <source>
        <dbReference type="ARBA" id="ARBA00007768"/>
    </source>
</evidence>
<dbReference type="EMBL" id="JBANBB010000001">
    <property type="protein sequence ID" value="MEK0306850.1"/>
    <property type="molecule type" value="Genomic_DNA"/>
</dbReference>
<dbReference type="InterPro" id="IPR036822">
    <property type="entry name" value="CutC-like_dom_sf"/>
</dbReference>
<organism evidence="3 4">
    <name type="scientific">Bifidobacterium favimelis</name>
    <dbReference type="NCBI Taxonomy" id="3122979"/>
    <lineage>
        <taxon>Bacteria</taxon>
        <taxon>Bacillati</taxon>
        <taxon>Actinomycetota</taxon>
        <taxon>Actinomycetes</taxon>
        <taxon>Bifidobacteriales</taxon>
        <taxon>Bifidobacteriaceae</taxon>
        <taxon>Bifidobacterium</taxon>
    </lineage>
</organism>
<dbReference type="SUPFAM" id="SSF110395">
    <property type="entry name" value="CutC-like"/>
    <property type="match status" value="1"/>
</dbReference>
<evidence type="ECO:0000313" key="4">
    <source>
        <dbReference type="Proteomes" id="UP001373159"/>
    </source>
</evidence>
<proteinExistence type="inferred from homology"/>
<dbReference type="Pfam" id="PF03932">
    <property type="entry name" value="CutC"/>
    <property type="match status" value="1"/>
</dbReference>
<evidence type="ECO:0000256" key="2">
    <source>
        <dbReference type="HAMAP-Rule" id="MF_00795"/>
    </source>
</evidence>
<keyword evidence="4" id="KW-1185">Reference proteome</keyword>
<protein>
    <recommendedName>
        <fullName evidence="2">PF03932 family protein CutC</fullName>
    </recommendedName>
</protein>
<comment type="caution">
    <text evidence="2">Once thought to be involved in copper homeostasis, experiments in E.coli have shown this is not the case.</text>
</comment>
<keyword evidence="2" id="KW-0963">Cytoplasm</keyword>
<accession>A0ABU8ZNN9</accession>
<comment type="similarity">
    <text evidence="1 2">Belongs to the CutC family.</text>
</comment>
<dbReference type="Proteomes" id="UP001373159">
    <property type="component" value="Unassembled WGS sequence"/>
</dbReference>
<dbReference type="PANTHER" id="PTHR12598">
    <property type="entry name" value="COPPER HOMEOSTASIS PROTEIN CUTC"/>
    <property type="match status" value="1"/>
</dbReference>
<dbReference type="Gene3D" id="3.20.20.380">
    <property type="entry name" value="Copper homeostasis (CutC) domain"/>
    <property type="match status" value="1"/>
</dbReference>